<protein>
    <submittedName>
        <fullName evidence="2">Uncharacterized protein</fullName>
    </submittedName>
</protein>
<name>A0ABR4QEQ9_9CEST</name>
<feature type="region of interest" description="Disordered" evidence="1">
    <location>
        <begin position="1"/>
        <end position="147"/>
    </location>
</feature>
<evidence type="ECO:0000313" key="3">
    <source>
        <dbReference type="Proteomes" id="UP001651158"/>
    </source>
</evidence>
<reference evidence="2 3" key="1">
    <citation type="journal article" date="2022" name="Front. Cell. Infect. Microbiol.">
        <title>The Genomes of Two Strains of Taenia crassiceps the Animal Model for the Study of Human Cysticercosis.</title>
        <authorList>
            <person name="Bobes R.J."/>
            <person name="Estrada K."/>
            <person name="Rios-Valencia D.G."/>
            <person name="Calderon-Gallegos A."/>
            <person name="de la Torre P."/>
            <person name="Carrero J.C."/>
            <person name="Sanchez-Flores A."/>
            <person name="Laclette J.P."/>
        </authorList>
    </citation>
    <scope>NUCLEOTIDE SEQUENCE [LARGE SCALE GENOMIC DNA]</scope>
    <source>
        <strain evidence="2">WFUcys</strain>
    </source>
</reference>
<feature type="compositionally biased region" description="Basic and acidic residues" evidence="1">
    <location>
        <begin position="92"/>
        <end position="110"/>
    </location>
</feature>
<dbReference type="EMBL" id="JAKROA010000004">
    <property type="protein sequence ID" value="KAL5108058.1"/>
    <property type="molecule type" value="Genomic_DNA"/>
</dbReference>
<feature type="compositionally biased region" description="Basic and acidic residues" evidence="1">
    <location>
        <begin position="41"/>
        <end position="50"/>
    </location>
</feature>
<sequence>MRKPRTVTIKGASPKLTSSSQAPVQVRTRENKALQPLQSMQHDRRFRENPTSHTPNTAQSPRPLILASSLGSPQVFRRAETLGGSKPAQGEETGRGDEHQCPKTKDDPARRTRIWLRIPNTTTGPSGRGEAQPPPKCKSLKNAQASE</sequence>
<dbReference type="Proteomes" id="UP001651158">
    <property type="component" value="Unassembled WGS sequence"/>
</dbReference>
<organism evidence="2 3">
    <name type="scientific">Taenia crassiceps</name>
    <dbReference type="NCBI Taxonomy" id="6207"/>
    <lineage>
        <taxon>Eukaryota</taxon>
        <taxon>Metazoa</taxon>
        <taxon>Spiralia</taxon>
        <taxon>Lophotrochozoa</taxon>
        <taxon>Platyhelminthes</taxon>
        <taxon>Cestoda</taxon>
        <taxon>Eucestoda</taxon>
        <taxon>Cyclophyllidea</taxon>
        <taxon>Taeniidae</taxon>
        <taxon>Taenia</taxon>
    </lineage>
</organism>
<evidence type="ECO:0000313" key="2">
    <source>
        <dbReference type="EMBL" id="KAL5108058.1"/>
    </source>
</evidence>
<feature type="compositionally biased region" description="Polar residues" evidence="1">
    <location>
        <begin position="51"/>
        <end position="60"/>
    </location>
</feature>
<gene>
    <name evidence="2" type="ORF">TcWFU_008154</name>
</gene>
<evidence type="ECO:0000256" key="1">
    <source>
        <dbReference type="SAM" id="MobiDB-lite"/>
    </source>
</evidence>
<comment type="caution">
    <text evidence="2">The sequence shown here is derived from an EMBL/GenBank/DDBJ whole genome shotgun (WGS) entry which is preliminary data.</text>
</comment>
<accession>A0ABR4QEQ9</accession>
<keyword evidence="3" id="KW-1185">Reference proteome</keyword>
<proteinExistence type="predicted"/>